<gene>
    <name evidence="3" type="ORF">PYX00_011747</name>
</gene>
<dbReference type="PROSITE" id="PS01129">
    <property type="entry name" value="PSI_RLU"/>
    <property type="match status" value="1"/>
</dbReference>
<keyword evidence="1" id="KW-0694">RNA-binding</keyword>
<evidence type="ECO:0000256" key="1">
    <source>
        <dbReference type="PROSITE-ProRule" id="PRU00182"/>
    </source>
</evidence>
<reference evidence="3" key="1">
    <citation type="journal article" date="2024" name="Gigascience">
        <title>Chromosome-level genome of the poultry shaft louse Menopon gallinae provides insight into the host-switching and adaptive evolution of parasitic lice.</title>
        <authorList>
            <person name="Xu Y."/>
            <person name="Ma L."/>
            <person name="Liu S."/>
            <person name="Liang Y."/>
            <person name="Liu Q."/>
            <person name="He Z."/>
            <person name="Tian L."/>
            <person name="Duan Y."/>
            <person name="Cai W."/>
            <person name="Li H."/>
            <person name="Song F."/>
        </authorList>
    </citation>
    <scope>NUCLEOTIDE SEQUENCE</scope>
    <source>
        <strain evidence="3">Cailab_2023a</strain>
    </source>
</reference>
<dbReference type="PANTHER" id="PTHR21600:SF40">
    <property type="entry name" value="PSEUDOURIDYLATE SYNTHASE RPUSD2"/>
    <property type="match status" value="1"/>
</dbReference>
<protein>
    <recommendedName>
        <fullName evidence="2">Pseudouridine synthase RsuA/RluA-like domain-containing protein</fullName>
    </recommendedName>
</protein>
<dbReference type="PANTHER" id="PTHR21600">
    <property type="entry name" value="MITOCHONDRIAL RNA PSEUDOURIDINE SYNTHASE"/>
    <property type="match status" value="1"/>
</dbReference>
<dbReference type="PROSITE" id="PS50889">
    <property type="entry name" value="S4"/>
    <property type="match status" value="1"/>
</dbReference>
<dbReference type="InterPro" id="IPR006145">
    <property type="entry name" value="PsdUridine_synth_RsuA/RluA"/>
</dbReference>
<dbReference type="SUPFAM" id="SSF55120">
    <property type="entry name" value="Pseudouridine synthase"/>
    <property type="match status" value="1"/>
</dbReference>
<dbReference type="GO" id="GO:0003723">
    <property type="term" value="F:RNA binding"/>
    <property type="evidence" value="ECO:0007669"/>
    <property type="project" value="UniProtKB-KW"/>
</dbReference>
<evidence type="ECO:0000259" key="2">
    <source>
        <dbReference type="Pfam" id="PF00849"/>
    </source>
</evidence>
<accession>A0AAW2H8B7</accession>
<dbReference type="EMBL" id="JARGDH010000006">
    <property type="protein sequence ID" value="KAL0266030.1"/>
    <property type="molecule type" value="Genomic_DNA"/>
</dbReference>
<proteinExistence type="predicted"/>
<comment type="caution">
    <text evidence="3">The sequence shown here is derived from an EMBL/GenBank/DDBJ whole genome shotgun (WGS) entry which is preliminary data.</text>
</comment>
<sequence>MASVPARNTVQECCDMQLDSQPLPEMVQTHFYMFVANVKGRWAGNSLISVMSTEFVSETAEYYRAAIEIGAIRVNGQQVSADYILKGHDKITHLVHLHEPECPPIEVIADHGGLVVVNKPSGIPCHPTSRFQKYCVLGALANPDMRCLHRLDLVTSGVLFLAASTCKITLDGARKIYIARVEGFFPDATTVEKKILVLPGRSEISDRGKPASTSFRRICYKNGHSLVECTLNTGRRHQIRVHLKSIGFPVLRDLLYGADIRVERQYESCETAPEGLDDVEQFVIRRCKGRDLRYCGDRSFICLHSYKSYLNGVCHTPPCYETA</sequence>
<name>A0AAW2H8B7_9NEOP</name>
<feature type="domain" description="Pseudouridine synthase RsuA/RluA-like" evidence="2">
    <location>
        <begin position="114"/>
        <end position="244"/>
    </location>
</feature>
<dbReference type="InterPro" id="IPR050188">
    <property type="entry name" value="RluA_PseudoU_synthase"/>
</dbReference>
<dbReference type="InterPro" id="IPR006224">
    <property type="entry name" value="PsdUridine_synth_RluA-like_CS"/>
</dbReference>
<dbReference type="GO" id="GO:0009982">
    <property type="term" value="F:pseudouridine synthase activity"/>
    <property type="evidence" value="ECO:0007669"/>
    <property type="project" value="InterPro"/>
</dbReference>
<evidence type="ECO:0000313" key="3">
    <source>
        <dbReference type="EMBL" id="KAL0266030.1"/>
    </source>
</evidence>
<dbReference type="Pfam" id="PF00849">
    <property type="entry name" value="PseudoU_synth_2"/>
    <property type="match status" value="1"/>
</dbReference>
<dbReference type="AlphaFoldDB" id="A0AAW2H8B7"/>
<dbReference type="GO" id="GO:0000455">
    <property type="term" value="P:enzyme-directed rRNA pseudouridine synthesis"/>
    <property type="evidence" value="ECO:0007669"/>
    <property type="project" value="TreeGrafter"/>
</dbReference>
<dbReference type="Gene3D" id="3.30.2350.10">
    <property type="entry name" value="Pseudouridine synthase"/>
    <property type="match status" value="1"/>
</dbReference>
<organism evidence="3">
    <name type="scientific">Menopon gallinae</name>
    <name type="common">poultry shaft louse</name>
    <dbReference type="NCBI Taxonomy" id="328185"/>
    <lineage>
        <taxon>Eukaryota</taxon>
        <taxon>Metazoa</taxon>
        <taxon>Ecdysozoa</taxon>
        <taxon>Arthropoda</taxon>
        <taxon>Hexapoda</taxon>
        <taxon>Insecta</taxon>
        <taxon>Pterygota</taxon>
        <taxon>Neoptera</taxon>
        <taxon>Paraneoptera</taxon>
        <taxon>Psocodea</taxon>
        <taxon>Troctomorpha</taxon>
        <taxon>Phthiraptera</taxon>
        <taxon>Amblycera</taxon>
        <taxon>Menoponidae</taxon>
        <taxon>Menopon</taxon>
    </lineage>
</organism>
<dbReference type="InterPro" id="IPR020103">
    <property type="entry name" value="PsdUridine_synth_cat_dom_sf"/>
</dbReference>